<dbReference type="RefSeq" id="XP_046066369.1">
    <property type="nucleotide sequence ID" value="XM_046214595.1"/>
</dbReference>
<evidence type="ECO:0000313" key="3">
    <source>
        <dbReference type="Proteomes" id="UP001201262"/>
    </source>
</evidence>
<feature type="compositionally biased region" description="Polar residues" evidence="1">
    <location>
        <begin position="124"/>
        <end position="148"/>
    </location>
</feature>
<feature type="region of interest" description="Disordered" evidence="1">
    <location>
        <begin position="1"/>
        <end position="82"/>
    </location>
</feature>
<name>A0AAD4PV12_9EURO</name>
<dbReference type="Proteomes" id="UP001201262">
    <property type="component" value="Unassembled WGS sequence"/>
</dbReference>
<keyword evidence="3" id="KW-1185">Reference proteome</keyword>
<feature type="compositionally biased region" description="Acidic residues" evidence="1">
    <location>
        <begin position="56"/>
        <end position="74"/>
    </location>
</feature>
<feature type="compositionally biased region" description="Low complexity" evidence="1">
    <location>
        <begin position="335"/>
        <end position="347"/>
    </location>
</feature>
<feature type="region of interest" description="Disordered" evidence="1">
    <location>
        <begin position="177"/>
        <end position="217"/>
    </location>
</feature>
<evidence type="ECO:0000256" key="1">
    <source>
        <dbReference type="SAM" id="MobiDB-lite"/>
    </source>
</evidence>
<feature type="compositionally biased region" description="Low complexity" evidence="1">
    <location>
        <begin position="187"/>
        <end position="215"/>
    </location>
</feature>
<sequence length="347" mass="37234">MSSLPKQYNPVLSSSPSKQPSSLATTSNNPTTPQPIERHDHEPPSTTIITRQPEYNADDDEAAGDEHEHEEDDNPPAFRPFFTLIEDVHSSDYHHPTVHYIFSDDDPDLITEASLRALELSHDSPAQNVLGGSSGEGSETAQQRQSPTLEKPSYLPPPLPGVQERFIVLDVERTSSLSGGGTVEQVATSAGTGTTAASTPPTQKQPQPPHQQASSHGYRVASAHSLTPDWQVLDSSLSLAPTFDTPQNTNDPDTAAPSSALMLRIQGTAGFSTGRENDKEGKTQTLEEMMEQFDKRMFELRRVIEASGDCPLASRTQEDAGGDEPGKEEEGGPAGVEESAGPLGSDS</sequence>
<evidence type="ECO:0000313" key="2">
    <source>
        <dbReference type="EMBL" id="KAH8690086.1"/>
    </source>
</evidence>
<gene>
    <name evidence="2" type="ORF">BGW36DRAFT_364812</name>
</gene>
<dbReference type="EMBL" id="JAJTJA010000014">
    <property type="protein sequence ID" value="KAH8690086.1"/>
    <property type="molecule type" value="Genomic_DNA"/>
</dbReference>
<proteinExistence type="predicted"/>
<dbReference type="AlphaFoldDB" id="A0AAD4PV12"/>
<feature type="region of interest" description="Disordered" evidence="1">
    <location>
        <begin position="307"/>
        <end position="347"/>
    </location>
</feature>
<accession>A0AAD4PV12</accession>
<evidence type="ECO:0008006" key="4">
    <source>
        <dbReference type="Google" id="ProtNLM"/>
    </source>
</evidence>
<protein>
    <recommendedName>
        <fullName evidence="4">Anaphase promoting complex subunit 11</fullName>
    </recommendedName>
</protein>
<feature type="compositionally biased region" description="Low complexity" evidence="1">
    <location>
        <begin position="13"/>
        <end position="22"/>
    </location>
</feature>
<dbReference type="GeneID" id="70244882"/>
<organism evidence="2 3">
    <name type="scientific">Talaromyces proteolyticus</name>
    <dbReference type="NCBI Taxonomy" id="1131652"/>
    <lineage>
        <taxon>Eukaryota</taxon>
        <taxon>Fungi</taxon>
        <taxon>Dikarya</taxon>
        <taxon>Ascomycota</taxon>
        <taxon>Pezizomycotina</taxon>
        <taxon>Eurotiomycetes</taxon>
        <taxon>Eurotiomycetidae</taxon>
        <taxon>Eurotiales</taxon>
        <taxon>Trichocomaceae</taxon>
        <taxon>Talaromyces</taxon>
        <taxon>Talaromyces sect. Bacilispori</taxon>
    </lineage>
</organism>
<comment type="caution">
    <text evidence="2">The sequence shown here is derived from an EMBL/GenBank/DDBJ whole genome shotgun (WGS) entry which is preliminary data.</text>
</comment>
<feature type="region of interest" description="Disordered" evidence="1">
    <location>
        <begin position="121"/>
        <end position="161"/>
    </location>
</feature>
<reference evidence="2" key="1">
    <citation type="submission" date="2021-12" db="EMBL/GenBank/DDBJ databases">
        <title>Convergent genome expansion in fungi linked to evolution of root-endophyte symbiosis.</title>
        <authorList>
            <consortium name="DOE Joint Genome Institute"/>
            <person name="Ke Y.-H."/>
            <person name="Bonito G."/>
            <person name="Liao H.-L."/>
            <person name="Looney B."/>
            <person name="Rojas-Flechas A."/>
            <person name="Nash J."/>
            <person name="Hameed K."/>
            <person name="Schadt C."/>
            <person name="Martin F."/>
            <person name="Crous P.W."/>
            <person name="Miettinen O."/>
            <person name="Magnuson J.K."/>
            <person name="Labbe J."/>
            <person name="Jacobson D."/>
            <person name="Doktycz M.J."/>
            <person name="Veneault-Fourrey C."/>
            <person name="Kuo A."/>
            <person name="Mondo S."/>
            <person name="Calhoun S."/>
            <person name="Riley R."/>
            <person name="Ohm R."/>
            <person name="LaButti K."/>
            <person name="Andreopoulos B."/>
            <person name="Pangilinan J."/>
            <person name="Nolan M."/>
            <person name="Tritt A."/>
            <person name="Clum A."/>
            <person name="Lipzen A."/>
            <person name="Daum C."/>
            <person name="Barry K."/>
            <person name="Grigoriev I.V."/>
            <person name="Vilgalys R."/>
        </authorList>
    </citation>
    <scope>NUCLEOTIDE SEQUENCE</scope>
    <source>
        <strain evidence="2">PMI_201</strain>
    </source>
</reference>
<feature type="compositionally biased region" description="Polar residues" evidence="1">
    <location>
        <begin position="1"/>
        <end position="12"/>
    </location>
</feature>